<dbReference type="RefSeq" id="WP_189564414.1">
    <property type="nucleotide sequence ID" value="NZ_BMXF01000002.1"/>
</dbReference>
<evidence type="ECO:0000313" key="1">
    <source>
        <dbReference type="EMBL" id="GHB67586.1"/>
    </source>
</evidence>
<accession>A0A8J3D8C0</accession>
<evidence type="ECO:0000313" key="2">
    <source>
        <dbReference type="Proteomes" id="UP000598271"/>
    </source>
</evidence>
<comment type="caution">
    <text evidence="1">The sequence shown here is derived from an EMBL/GenBank/DDBJ whole genome shotgun (WGS) entry which is preliminary data.</text>
</comment>
<proteinExistence type="predicted"/>
<sequence>MLIIEGTCKNGQIVLNEKPKNLTKAKVVVVFEEDHAEKKYAPKKWAEN</sequence>
<dbReference type="EMBL" id="BMXF01000002">
    <property type="protein sequence ID" value="GHB67586.1"/>
    <property type="molecule type" value="Genomic_DNA"/>
</dbReference>
<dbReference type="AlphaFoldDB" id="A0A8J3D8C0"/>
<reference evidence="1 2" key="1">
    <citation type="journal article" date="2014" name="Int. J. Syst. Evol. Microbiol.">
        <title>Complete genome sequence of Corynebacterium casei LMG S-19264T (=DSM 44701T), isolated from a smear-ripened cheese.</title>
        <authorList>
            <consortium name="US DOE Joint Genome Institute (JGI-PGF)"/>
            <person name="Walter F."/>
            <person name="Albersmeier A."/>
            <person name="Kalinowski J."/>
            <person name="Ruckert C."/>
        </authorList>
    </citation>
    <scope>NUCLEOTIDE SEQUENCE [LARGE SCALE GENOMIC DNA]</scope>
    <source>
        <strain evidence="1 2">KCTC 12866</strain>
    </source>
</reference>
<keyword evidence="2" id="KW-1185">Reference proteome</keyword>
<protein>
    <submittedName>
        <fullName evidence="1">Uncharacterized protein</fullName>
    </submittedName>
</protein>
<name>A0A8J3D8C0_9BACT</name>
<organism evidence="1 2">
    <name type="scientific">Persicitalea jodogahamensis</name>
    <dbReference type="NCBI Taxonomy" id="402147"/>
    <lineage>
        <taxon>Bacteria</taxon>
        <taxon>Pseudomonadati</taxon>
        <taxon>Bacteroidota</taxon>
        <taxon>Cytophagia</taxon>
        <taxon>Cytophagales</taxon>
        <taxon>Spirosomataceae</taxon>
        <taxon>Persicitalea</taxon>
    </lineage>
</organism>
<gene>
    <name evidence="1" type="ORF">GCM10007390_21110</name>
</gene>
<dbReference type="Proteomes" id="UP000598271">
    <property type="component" value="Unassembled WGS sequence"/>
</dbReference>